<evidence type="ECO:0000313" key="4">
    <source>
        <dbReference type="Proteomes" id="UP000234331"/>
    </source>
</evidence>
<dbReference type="Gene3D" id="3.60.10.10">
    <property type="entry name" value="Endonuclease/exonuclease/phosphatase"/>
    <property type="match status" value="1"/>
</dbReference>
<keyword evidence="4" id="KW-1185">Reference proteome</keyword>
<dbReference type="SUPFAM" id="SSF56219">
    <property type="entry name" value="DNase I-like"/>
    <property type="match status" value="1"/>
</dbReference>
<dbReference type="EMBL" id="FZMO01000558">
    <property type="protein sequence ID" value="SNQ52055.1"/>
    <property type="molecule type" value="Genomic_DNA"/>
</dbReference>
<evidence type="ECO:0000256" key="1">
    <source>
        <dbReference type="SAM" id="MobiDB-lite"/>
    </source>
</evidence>
<keyword evidence="3" id="KW-0540">Nuclease</keyword>
<evidence type="ECO:0000313" key="3">
    <source>
        <dbReference type="EMBL" id="SNQ52055.1"/>
    </source>
</evidence>
<dbReference type="InterPro" id="IPR005135">
    <property type="entry name" value="Endo/exonuclease/phosphatase"/>
</dbReference>
<proteinExistence type="predicted"/>
<dbReference type="Pfam" id="PF03372">
    <property type="entry name" value="Exo_endo_phos"/>
    <property type="match status" value="1"/>
</dbReference>
<feature type="region of interest" description="Disordered" evidence="1">
    <location>
        <begin position="28"/>
        <end position="77"/>
    </location>
</feature>
<protein>
    <submittedName>
        <fullName evidence="3">Endonuclease/exonuclease/phosphatase</fullName>
    </submittedName>
</protein>
<dbReference type="PANTHER" id="PTHR42834">
    <property type="entry name" value="ENDONUCLEASE/EXONUCLEASE/PHOSPHATASE FAMILY PROTEIN (AFU_ORTHOLOGUE AFUA_3G09210)"/>
    <property type="match status" value="1"/>
</dbReference>
<dbReference type="GO" id="GO:0004527">
    <property type="term" value="F:exonuclease activity"/>
    <property type="evidence" value="ECO:0007669"/>
    <property type="project" value="UniProtKB-KW"/>
</dbReference>
<gene>
    <name evidence="3" type="ORF">FRACA_90058</name>
</gene>
<organism evidence="3 4">
    <name type="scientific">Frankia canadensis</name>
    <dbReference type="NCBI Taxonomy" id="1836972"/>
    <lineage>
        <taxon>Bacteria</taxon>
        <taxon>Bacillati</taxon>
        <taxon>Actinomycetota</taxon>
        <taxon>Actinomycetes</taxon>
        <taxon>Frankiales</taxon>
        <taxon>Frankiaceae</taxon>
        <taxon>Frankia</taxon>
    </lineage>
</organism>
<name>A0A2I2L2C4_9ACTN</name>
<dbReference type="PANTHER" id="PTHR42834:SF1">
    <property type="entry name" value="ENDONUCLEASE_EXONUCLEASE_PHOSPHATASE FAMILY PROTEIN (AFU_ORTHOLOGUE AFUA_3G09210)"/>
    <property type="match status" value="1"/>
</dbReference>
<dbReference type="InterPro" id="IPR036691">
    <property type="entry name" value="Endo/exonu/phosph_ase_sf"/>
</dbReference>
<keyword evidence="3" id="KW-0255">Endonuclease</keyword>
<feature type="domain" description="Endonuclease/exonuclease/phosphatase" evidence="2">
    <location>
        <begin position="199"/>
        <end position="446"/>
    </location>
</feature>
<reference evidence="3 4" key="1">
    <citation type="submission" date="2017-06" db="EMBL/GenBank/DDBJ databases">
        <authorList>
            <person name="Kim H.J."/>
            <person name="Triplett B.A."/>
        </authorList>
    </citation>
    <scope>NUCLEOTIDE SEQUENCE [LARGE SCALE GENOMIC DNA]</scope>
    <source>
        <strain evidence="3">FRACA_ARgP5</strain>
    </source>
</reference>
<evidence type="ECO:0000259" key="2">
    <source>
        <dbReference type="Pfam" id="PF03372"/>
    </source>
</evidence>
<sequence length="457" mass="49766">MPRRDSVPLGGEAQAAAVGAAAAAGRSESYCLAPSPPHNAGDDPRRSTKPGRGCQAPRLNGFGPFRGVSARGRSGRRASRAARGVRVRIASYNVENLFNRARVLEQPTWAAGRPALEAFEQICALLEEPECTAEIRAGILRLLRRLGLFTSDSARFARLRQNRGRLLRRKRDGTVEIVAGGRGDWIGWVELTTDRVDEQAMLNTARVMHDVAADVLGVIEAENRIALKRFTDASLLVAGRPRYPQVMVVEGNDERGIDVGILAAAGYRLTGQRSHVDDTDAHGRIFSRDCPEYHLRTPAGRPLVVLVNHLKSKGYGGKVASDALRRRQAQRIAEIYRGLVDDGLRDVVVLGDLNDTPDSDPLAPLLRDTDLHDISEHPAFDDGGRPGTYGYCTARGKLDYVLLSPALYAAATGGGIFRRGVWGGKRGTLWPIYDTMTKEVHAGSDHAAIYADLDLSR</sequence>
<accession>A0A2I2L2C4</accession>
<keyword evidence="3" id="KW-0269">Exonuclease</keyword>
<dbReference type="GO" id="GO:0004519">
    <property type="term" value="F:endonuclease activity"/>
    <property type="evidence" value="ECO:0007669"/>
    <property type="project" value="UniProtKB-KW"/>
</dbReference>
<dbReference type="Proteomes" id="UP000234331">
    <property type="component" value="Unassembled WGS sequence"/>
</dbReference>
<keyword evidence="3" id="KW-0378">Hydrolase</keyword>
<dbReference type="AlphaFoldDB" id="A0A2I2L2C4"/>